<dbReference type="RefSeq" id="WP_046763764.1">
    <property type="nucleotide sequence ID" value="NZ_LBIC01000005.1"/>
</dbReference>
<sequence>MKHIIGPIIGTAIDRKDGDSGVKGAIMGYVASGAIKTVAKLGLLAAIAGGAVALAKRVGSEPLA</sequence>
<protein>
    <submittedName>
        <fullName evidence="1">Uncharacterized protein</fullName>
    </submittedName>
</protein>
<dbReference type="AlphaFoldDB" id="A0A0M3APK5"/>
<comment type="caution">
    <text evidence="1">The sequence shown here is derived from an EMBL/GenBank/DDBJ whole genome shotgun (WGS) entry which is preliminary data.</text>
</comment>
<name>A0A0M3APK5_9SPHN</name>
<dbReference type="Proteomes" id="UP000033874">
    <property type="component" value="Unassembled WGS sequence"/>
</dbReference>
<dbReference type="STRING" id="56193.YP76_11535"/>
<reference evidence="1 2" key="1">
    <citation type="submission" date="2015-04" db="EMBL/GenBank/DDBJ databases">
        <title>Genome sequence of aromatic hydrocarbons-degrading Sphingobium chungbukense DJ77.</title>
        <authorList>
            <person name="Kim Y.-C."/>
            <person name="Chae J.-C."/>
        </authorList>
    </citation>
    <scope>NUCLEOTIDE SEQUENCE [LARGE SCALE GENOMIC DNA]</scope>
    <source>
        <strain evidence="1 2">DJ77</strain>
    </source>
</reference>
<keyword evidence="2" id="KW-1185">Reference proteome</keyword>
<evidence type="ECO:0000313" key="2">
    <source>
        <dbReference type="Proteomes" id="UP000033874"/>
    </source>
</evidence>
<accession>A0A0M3APK5</accession>
<dbReference type="EMBL" id="LBIC01000005">
    <property type="protein sequence ID" value="KKW91755.1"/>
    <property type="molecule type" value="Genomic_DNA"/>
</dbReference>
<evidence type="ECO:0000313" key="1">
    <source>
        <dbReference type="EMBL" id="KKW91755.1"/>
    </source>
</evidence>
<gene>
    <name evidence="1" type="ORF">YP76_11535</name>
</gene>
<organism evidence="1 2">
    <name type="scientific">Sphingobium chungbukense</name>
    <dbReference type="NCBI Taxonomy" id="56193"/>
    <lineage>
        <taxon>Bacteria</taxon>
        <taxon>Pseudomonadati</taxon>
        <taxon>Pseudomonadota</taxon>
        <taxon>Alphaproteobacteria</taxon>
        <taxon>Sphingomonadales</taxon>
        <taxon>Sphingomonadaceae</taxon>
        <taxon>Sphingobium</taxon>
    </lineage>
</organism>
<proteinExistence type="predicted"/>
<dbReference type="PATRIC" id="fig|56193.3.peg.2396"/>